<comment type="similarity">
    <text evidence="2">Belongs to the RNase K family.</text>
</comment>
<gene>
    <name evidence="7" type="ORF">AFUS01_LOCUS41764</name>
</gene>
<dbReference type="GO" id="GO:0016020">
    <property type="term" value="C:membrane"/>
    <property type="evidence" value="ECO:0007669"/>
    <property type="project" value="UniProtKB-SubCell"/>
</dbReference>
<comment type="subcellular location">
    <subcellularLocation>
        <location evidence="1">Membrane</location>
        <topology evidence="1">Multi-pass membrane protein</topology>
    </subcellularLocation>
</comment>
<feature type="transmembrane region" description="Helical" evidence="6">
    <location>
        <begin position="200"/>
        <end position="219"/>
    </location>
</feature>
<dbReference type="GO" id="GO:0004521">
    <property type="term" value="F:RNA endonuclease activity"/>
    <property type="evidence" value="ECO:0007669"/>
    <property type="project" value="InterPro"/>
</dbReference>
<protein>
    <submittedName>
        <fullName evidence="7">Uncharacterized protein</fullName>
    </submittedName>
</protein>
<evidence type="ECO:0000256" key="3">
    <source>
        <dbReference type="ARBA" id="ARBA00022692"/>
    </source>
</evidence>
<organism evidence="7 8">
    <name type="scientific">Allacma fusca</name>
    <dbReference type="NCBI Taxonomy" id="39272"/>
    <lineage>
        <taxon>Eukaryota</taxon>
        <taxon>Metazoa</taxon>
        <taxon>Ecdysozoa</taxon>
        <taxon>Arthropoda</taxon>
        <taxon>Hexapoda</taxon>
        <taxon>Collembola</taxon>
        <taxon>Symphypleona</taxon>
        <taxon>Sminthuridae</taxon>
        <taxon>Allacma</taxon>
    </lineage>
</organism>
<evidence type="ECO:0000256" key="4">
    <source>
        <dbReference type="ARBA" id="ARBA00022989"/>
    </source>
</evidence>
<dbReference type="Proteomes" id="UP000708208">
    <property type="component" value="Unassembled WGS sequence"/>
</dbReference>
<evidence type="ECO:0000313" key="7">
    <source>
        <dbReference type="EMBL" id="CAG7832055.1"/>
    </source>
</evidence>
<keyword evidence="4 6" id="KW-1133">Transmembrane helix</keyword>
<dbReference type="PANTHER" id="PTHR31733">
    <property type="entry name" value="RIBONUCLEASE KAPPA"/>
    <property type="match status" value="1"/>
</dbReference>
<dbReference type="InterPro" id="IPR026770">
    <property type="entry name" value="RNase_K"/>
</dbReference>
<reference evidence="7" key="1">
    <citation type="submission" date="2021-06" db="EMBL/GenBank/DDBJ databases">
        <authorList>
            <person name="Hodson N. C."/>
            <person name="Mongue J. A."/>
            <person name="Jaron S. K."/>
        </authorList>
    </citation>
    <scope>NUCLEOTIDE SEQUENCE</scope>
</reference>
<keyword evidence="3 6" id="KW-0812">Transmembrane</keyword>
<evidence type="ECO:0000256" key="6">
    <source>
        <dbReference type="SAM" id="Phobius"/>
    </source>
</evidence>
<dbReference type="EMBL" id="CAJVCH010563309">
    <property type="protein sequence ID" value="CAG7832055.1"/>
    <property type="molecule type" value="Genomic_DNA"/>
</dbReference>
<evidence type="ECO:0000256" key="5">
    <source>
        <dbReference type="ARBA" id="ARBA00023136"/>
    </source>
</evidence>
<comment type="caution">
    <text evidence="7">The sequence shown here is derived from an EMBL/GenBank/DDBJ whole genome shotgun (WGS) entry which is preliminary data.</text>
</comment>
<name>A0A8J2M2G5_9HEXA</name>
<dbReference type="AlphaFoldDB" id="A0A8J2M2G5"/>
<sequence length="228" mass="25698">MDKNSQQLSSRENVQVSPPVCVKQVCWDPVGACGHVPILTYRCHSVPFSALYKITDRPSGIPRTHPKPPPITLGNDHLSFIKSEQSLQKKVRNFVEYTIADWMVIRMQQRPPVHLPFLLLVAIQLADNRFIMPVCGPKLSLCCLLLSLWGIIQLSFMGIFFYVKSVALVEDLPLKETYATVEELIAHVDNAYSQNAYNCWIAACLYVGTLLVSGHQYWANTKSNTSSF</sequence>
<keyword evidence="5 6" id="KW-0472">Membrane</keyword>
<evidence type="ECO:0000256" key="1">
    <source>
        <dbReference type="ARBA" id="ARBA00004141"/>
    </source>
</evidence>
<proteinExistence type="inferred from homology"/>
<feature type="transmembrane region" description="Helical" evidence="6">
    <location>
        <begin position="139"/>
        <end position="163"/>
    </location>
</feature>
<dbReference type="OrthoDB" id="67317at2759"/>
<evidence type="ECO:0000313" key="8">
    <source>
        <dbReference type="Proteomes" id="UP000708208"/>
    </source>
</evidence>
<evidence type="ECO:0000256" key="2">
    <source>
        <dbReference type="ARBA" id="ARBA00008458"/>
    </source>
</evidence>
<accession>A0A8J2M2G5</accession>
<keyword evidence="8" id="KW-1185">Reference proteome</keyword>